<evidence type="ECO:0000256" key="7">
    <source>
        <dbReference type="ARBA" id="ARBA00023235"/>
    </source>
</evidence>
<evidence type="ECO:0000256" key="1">
    <source>
        <dbReference type="ARBA" id="ARBA00000971"/>
    </source>
</evidence>
<dbReference type="PROSITE" id="PS50059">
    <property type="entry name" value="FKBP_PPIASE"/>
    <property type="match status" value="1"/>
</dbReference>
<keyword evidence="4" id="KW-0963">Cytoplasm</keyword>
<dbReference type="InterPro" id="IPR046357">
    <property type="entry name" value="PPIase_dom_sf"/>
</dbReference>
<evidence type="ECO:0000256" key="6">
    <source>
        <dbReference type="ARBA" id="ARBA00023186"/>
    </source>
</evidence>
<evidence type="ECO:0000313" key="14">
    <source>
        <dbReference type="Proteomes" id="UP000321275"/>
    </source>
</evidence>
<comment type="catalytic activity">
    <reaction evidence="1 9 10">
        <text>[protein]-peptidylproline (omega=180) = [protein]-peptidylproline (omega=0)</text>
        <dbReference type="Rhea" id="RHEA:16237"/>
        <dbReference type="Rhea" id="RHEA-COMP:10747"/>
        <dbReference type="Rhea" id="RHEA-COMP:10748"/>
        <dbReference type="ChEBI" id="CHEBI:83833"/>
        <dbReference type="ChEBI" id="CHEBI:83834"/>
        <dbReference type="EC" id="5.2.1.8"/>
    </reaction>
</comment>
<dbReference type="Gene3D" id="3.10.50.40">
    <property type="match status" value="1"/>
</dbReference>
<keyword evidence="5 9" id="KW-0697">Rotamase</keyword>
<keyword evidence="14" id="KW-1185">Reference proteome</keyword>
<comment type="subcellular location">
    <subcellularLocation>
        <location evidence="2">Cytoplasm</location>
    </subcellularLocation>
</comment>
<dbReference type="SUPFAM" id="SSF54534">
    <property type="entry name" value="FKBP-like"/>
    <property type="match status" value="1"/>
</dbReference>
<evidence type="ECO:0000313" key="13">
    <source>
        <dbReference type="EMBL" id="GEK46785.1"/>
    </source>
</evidence>
<dbReference type="InterPro" id="IPR048261">
    <property type="entry name" value="SlpA/SlyD-like_ins_sf"/>
</dbReference>
<protein>
    <recommendedName>
        <fullName evidence="10">Peptidyl-prolyl cis-trans isomerase</fullName>
        <ecNumber evidence="10">5.2.1.8</ecNumber>
    </recommendedName>
</protein>
<accession>A0A510X8I5</accession>
<dbReference type="Gene3D" id="2.40.10.330">
    <property type="match status" value="1"/>
</dbReference>
<comment type="similarity">
    <text evidence="3 10">Belongs to the FKBP-type PPIase family.</text>
</comment>
<feature type="domain" description="PPIase FKBP-type" evidence="12">
    <location>
        <begin position="7"/>
        <end position="119"/>
    </location>
</feature>
<proteinExistence type="inferred from homology"/>
<dbReference type="GO" id="GO:0003755">
    <property type="term" value="F:peptidyl-prolyl cis-trans isomerase activity"/>
    <property type="evidence" value="ECO:0007669"/>
    <property type="project" value="UniProtKB-UniRule"/>
</dbReference>
<dbReference type="GO" id="GO:0005737">
    <property type="term" value="C:cytoplasm"/>
    <property type="evidence" value="ECO:0007669"/>
    <property type="project" value="UniProtKB-SubCell"/>
</dbReference>
<dbReference type="GO" id="GO:0042026">
    <property type="term" value="P:protein refolding"/>
    <property type="evidence" value="ECO:0007669"/>
    <property type="project" value="UniProtKB-ARBA"/>
</dbReference>
<evidence type="ECO:0000256" key="3">
    <source>
        <dbReference type="ARBA" id="ARBA00006577"/>
    </source>
</evidence>
<dbReference type="InterPro" id="IPR001179">
    <property type="entry name" value="PPIase_FKBP_dom"/>
</dbReference>
<evidence type="ECO:0000256" key="5">
    <source>
        <dbReference type="ARBA" id="ARBA00023110"/>
    </source>
</evidence>
<sequence length="169" mass="18396">MSQIAPQRVVTLHYVLEDAAGQVLDDSRARQQPLEYLHGHDNIVAGLERALDGQAEGATLSVTLMPAEAYGLRDEALVQEVARASFPLAELSPGMRFQTPGEAGPQIVTVLEVNESRVRIDTNHPLAGETLRYRLEVLSIREATRAELAKGHPLPPGTEASSVEDRKVL</sequence>
<dbReference type="EC" id="5.2.1.8" evidence="10"/>
<feature type="region of interest" description="Disordered" evidence="11">
    <location>
        <begin position="148"/>
        <end position="169"/>
    </location>
</feature>
<dbReference type="OrthoDB" id="9808891at2"/>
<name>A0A510X8I5_9GAMM</name>
<evidence type="ECO:0000256" key="2">
    <source>
        <dbReference type="ARBA" id="ARBA00004496"/>
    </source>
</evidence>
<evidence type="ECO:0000259" key="12">
    <source>
        <dbReference type="PROSITE" id="PS50059"/>
    </source>
</evidence>
<evidence type="ECO:0000256" key="11">
    <source>
        <dbReference type="SAM" id="MobiDB-lite"/>
    </source>
</evidence>
<keyword evidence="6" id="KW-0143">Chaperone</keyword>
<evidence type="ECO:0000256" key="4">
    <source>
        <dbReference type="ARBA" id="ARBA00022490"/>
    </source>
</evidence>
<dbReference type="EMBL" id="BJUK01000009">
    <property type="protein sequence ID" value="GEK46785.1"/>
    <property type="molecule type" value="Genomic_DNA"/>
</dbReference>
<comment type="caution">
    <text evidence="13">The sequence shown here is derived from an EMBL/GenBank/DDBJ whole genome shotgun (WGS) entry which is preliminary data.</text>
</comment>
<evidence type="ECO:0000256" key="9">
    <source>
        <dbReference type="PROSITE-ProRule" id="PRU00277"/>
    </source>
</evidence>
<reference evidence="13 14" key="1">
    <citation type="submission" date="2019-07" db="EMBL/GenBank/DDBJ databases">
        <title>Whole genome shotgun sequence of Halomonas pacifica NBRC 102220.</title>
        <authorList>
            <person name="Hosoyama A."/>
            <person name="Uohara A."/>
            <person name="Ohji S."/>
            <person name="Ichikawa N."/>
        </authorList>
    </citation>
    <scope>NUCLEOTIDE SEQUENCE [LARGE SCALE GENOMIC DNA]</scope>
    <source>
        <strain evidence="13 14">NBRC 102220</strain>
    </source>
</reference>
<evidence type="ECO:0000256" key="8">
    <source>
        <dbReference type="ARBA" id="ARBA00037071"/>
    </source>
</evidence>
<dbReference type="AlphaFoldDB" id="A0A510X8I5"/>
<keyword evidence="7 9" id="KW-0413">Isomerase</keyword>
<comment type="function">
    <text evidence="8">Also involved in hydrogenase metallocenter assembly, probably by participating in the nickel insertion step. This function in hydrogenase biosynthesis requires chaperone activity and the presence of the metal-binding domain, but not PPIase activity.</text>
</comment>
<dbReference type="PANTHER" id="PTHR47861">
    <property type="entry name" value="FKBP-TYPE PEPTIDYL-PROLYL CIS-TRANS ISOMERASE SLYD"/>
    <property type="match status" value="1"/>
</dbReference>
<evidence type="ECO:0000256" key="10">
    <source>
        <dbReference type="RuleBase" id="RU003915"/>
    </source>
</evidence>
<organism evidence="13 14">
    <name type="scientific">Bisbaumannia pacifica</name>
    <dbReference type="NCBI Taxonomy" id="77098"/>
    <lineage>
        <taxon>Bacteria</taxon>
        <taxon>Pseudomonadati</taxon>
        <taxon>Pseudomonadota</taxon>
        <taxon>Gammaproteobacteria</taxon>
        <taxon>Oceanospirillales</taxon>
        <taxon>Halomonadaceae</taxon>
        <taxon>Bisbaumannia</taxon>
    </lineage>
</organism>
<gene>
    <name evidence="13" type="primary">slyD</name>
    <name evidence="13" type="ORF">HPA02_10680</name>
</gene>
<dbReference type="Pfam" id="PF00254">
    <property type="entry name" value="FKBP_C"/>
    <property type="match status" value="1"/>
</dbReference>
<dbReference type="PANTHER" id="PTHR47861:SF3">
    <property type="entry name" value="FKBP-TYPE PEPTIDYL-PROLYL CIS-TRANS ISOMERASE SLYD"/>
    <property type="match status" value="1"/>
</dbReference>
<dbReference type="RefSeq" id="WP_146802063.1">
    <property type="nucleotide sequence ID" value="NZ_BJUK01000009.1"/>
</dbReference>
<dbReference type="Proteomes" id="UP000321275">
    <property type="component" value="Unassembled WGS sequence"/>
</dbReference>